<dbReference type="AlphaFoldDB" id="A0A087M3K5"/>
<evidence type="ECO:0000313" key="2">
    <source>
        <dbReference type="EMBL" id="KFL31458.1"/>
    </source>
</evidence>
<feature type="chain" id="PRO_5001825860" evidence="1">
    <location>
        <begin position="21"/>
        <end position="117"/>
    </location>
</feature>
<sequence>MRALATGLIVVMASAAPATAWQTHKSTSLYTSDIGGLGKVTFRADSNPAFAVQMIASNDRTSLMIPSGQAIRSIKQFIGANSLFAQTLTVSEPAIEVTFNLAGLETALAPVRETCGW</sequence>
<name>A0A087M3K5_9HYPH</name>
<reference evidence="2 3" key="1">
    <citation type="submission" date="2014-08" db="EMBL/GenBank/DDBJ databases">
        <authorList>
            <person name="Hassan Y.I."/>
            <person name="Lepp D."/>
            <person name="Zhou T."/>
        </authorList>
    </citation>
    <scope>NUCLEOTIDE SEQUENCE [LARGE SCALE GENOMIC DNA]</scope>
    <source>
        <strain evidence="2 3">IFO13584</strain>
    </source>
</reference>
<protein>
    <submittedName>
        <fullName evidence="2">Uncharacterized protein</fullName>
    </submittedName>
</protein>
<evidence type="ECO:0000256" key="1">
    <source>
        <dbReference type="SAM" id="SignalP"/>
    </source>
</evidence>
<proteinExistence type="predicted"/>
<organism evidence="2 3">
    <name type="scientific">Devosia riboflavina</name>
    <dbReference type="NCBI Taxonomy" id="46914"/>
    <lineage>
        <taxon>Bacteria</taxon>
        <taxon>Pseudomonadati</taxon>
        <taxon>Pseudomonadota</taxon>
        <taxon>Alphaproteobacteria</taxon>
        <taxon>Hyphomicrobiales</taxon>
        <taxon>Devosiaceae</taxon>
        <taxon>Devosia</taxon>
    </lineage>
</organism>
<dbReference type="RefSeq" id="WP_035081232.1">
    <property type="nucleotide sequence ID" value="NZ_JQGC01000006.1"/>
</dbReference>
<feature type="signal peptide" evidence="1">
    <location>
        <begin position="1"/>
        <end position="20"/>
    </location>
</feature>
<dbReference type="EMBL" id="JQGC01000006">
    <property type="protein sequence ID" value="KFL31458.1"/>
    <property type="molecule type" value="Genomic_DNA"/>
</dbReference>
<gene>
    <name evidence="2" type="ORF">JP75_07860</name>
</gene>
<dbReference type="STRING" id="46914.JP75_07860"/>
<keyword evidence="1" id="KW-0732">Signal</keyword>
<accession>A0A087M3K5</accession>
<comment type="caution">
    <text evidence="2">The sequence shown here is derived from an EMBL/GenBank/DDBJ whole genome shotgun (WGS) entry which is preliminary data.</text>
</comment>
<dbReference type="Proteomes" id="UP000028981">
    <property type="component" value="Unassembled WGS sequence"/>
</dbReference>
<evidence type="ECO:0000313" key="3">
    <source>
        <dbReference type="Proteomes" id="UP000028981"/>
    </source>
</evidence>
<keyword evidence="3" id="KW-1185">Reference proteome</keyword>
<dbReference type="OrthoDB" id="7831428at2"/>